<feature type="compositionally biased region" description="Low complexity" evidence="1">
    <location>
        <begin position="13"/>
        <end position="48"/>
    </location>
</feature>
<dbReference type="Gene3D" id="1.10.10.60">
    <property type="entry name" value="Homeodomain-like"/>
    <property type="match status" value="1"/>
</dbReference>
<reference evidence="3 4" key="1">
    <citation type="submission" date="2024-04" db="EMBL/GenBank/DDBJ databases">
        <title>genome sequences of Mucor flavus KT1a and Helicostylum pulchrum KT1b strains isolation_sourced from the surface of a dry-aged beef.</title>
        <authorList>
            <person name="Toyotome T."/>
            <person name="Hosono M."/>
            <person name="Torimaru M."/>
            <person name="Fukuda K."/>
            <person name="Mikami N."/>
        </authorList>
    </citation>
    <scope>NUCLEOTIDE SEQUENCE [LARGE SCALE GENOMIC DNA]</scope>
    <source>
        <strain evidence="3 4">KT1b</strain>
    </source>
</reference>
<feature type="compositionally biased region" description="Basic and acidic residues" evidence="1">
    <location>
        <begin position="171"/>
        <end position="208"/>
    </location>
</feature>
<dbReference type="InterPro" id="IPR001005">
    <property type="entry name" value="SANT/Myb"/>
</dbReference>
<dbReference type="PANTHER" id="PTHR13992">
    <property type="entry name" value="NUCLEAR RECEPTOR CO-REPRESSOR RELATED NCOR"/>
    <property type="match status" value="1"/>
</dbReference>
<evidence type="ECO:0000259" key="2">
    <source>
        <dbReference type="PROSITE" id="PS51293"/>
    </source>
</evidence>
<feature type="compositionally biased region" description="Polar residues" evidence="1">
    <location>
        <begin position="1"/>
        <end position="12"/>
    </location>
</feature>
<feature type="compositionally biased region" description="Polar residues" evidence="1">
    <location>
        <begin position="429"/>
        <end position="468"/>
    </location>
</feature>
<dbReference type="EMBL" id="BAABUJ010000006">
    <property type="protein sequence ID" value="GAA5796787.1"/>
    <property type="molecule type" value="Genomic_DNA"/>
</dbReference>
<comment type="caution">
    <text evidence="3">The sequence shown here is derived from an EMBL/GenBank/DDBJ whole genome shotgun (WGS) entry which is preliminary data.</text>
</comment>
<feature type="compositionally biased region" description="Basic and acidic residues" evidence="1">
    <location>
        <begin position="55"/>
        <end position="104"/>
    </location>
</feature>
<feature type="compositionally biased region" description="Low complexity" evidence="1">
    <location>
        <begin position="105"/>
        <end position="114"/>
    </location>
</feature>
<feature type="compositionally biased region" description="Acidic residues" evidence="1">
    <location>
        <begin position="520"/>
        <end position="530"/>
    </location>
</feature>
<feature type="compositionally biased region" description="Basic and acidic residues" evidence="1">
    <location>
        <begin position="252"/>
        <end position="264"/>
    </location>
</feature>
<feature type="region of interest" description="Disordered" evidence="1">
    <location>
        <begin position="937"/>
        <end position="1094"/>
    </location>
</feature>
<feature type="compositionally biased region" description="Acidic residues" evidence="1">
    <location>
        <begin position="568"/>
        <end position="577"/>
    </location>
</feature>
<dbReference type="InterPro" id="IPR017884">
    <property type="entry name" value="SANT_dom"/>
</dbReference>
<feature type="compositionally biased region" description="Polar residues" evidence="1">
    <location>
        <begin position="492"/>
        <end position="502"/>
    </location>
</feature>
<feature type="compositionally biased region" description="Polar residues" evidence="1">
    <location>
        <begin position="156"/>
        <end position="168"/>
    </location>
</feature>
<feature type="region of interest" description="Disordered" evidence="1">
    <location>
        <begin position="1485"/>
        <end position="1546"/>
    </location>
</feature>
<name>A0ABP9XPV0_9FUNG</name>
<evidence type="ECO:0000313" key="3">
    <source>
        <dbReference type="EMBL" id="GAA5796787.1"/>
    </source>
</evidence>
<feature type="domain" description="SANT" evidence="2">
    <location>
        <begin position="862"/>
        <end position="913"/>
    </location>
</feature>
<feature type="compositionally biased region" description="Polar residues" evidence="1">
    <location>
        <begin position="1016"/>
        <end position="1028"/>
    </location>
</feature>
<feature type="compositionally biased region" description="Pro residues" evidence="1">
    <location>
        <begin position="1507"/>
        <end position="1518"/>
    </location>
</feature>
<sequence>MSVAGSTSSQGTRSRSPSRSRSPPYSDGRYPPSRYSRYESYNYRPNRNGMSAALDDYRDLRDRERDRDRDRSMGLMRDDRYLSPRARESHDRYTPSYYRDDIPPSHHYASSSSPRDYTKANPLRRDVSLEQAKDSNKLTSSSSNNSIKDLKDDTKPITSNASEPYSSNRYMDWRDRDRDRERDRDRRYREDDRRRDYDRRGYMRDLRYEPSSYGGPPPPPMNYQIPPFGGDSYRPDRDRDREMPPSPNIPYYERDRLEDRDFYRAGRNSSASANSLEYDRYRARNRPNWAKLPEDASRRLDRDRPERDRSPFKKMEDKKEDTSIEKDLIPNEGLETGEVVEDHQQAISQSPQSHLPSQLRLQSQSPKPSQSSVTSETPVVSEPEVASEPAVASQRPTTVSQAPAVSQASIVPQLPTVPQAPIISPSSIVSRAPFTSPSTVTSQPPVALQSSAVSQPPVVNQPQMTPQPSVVFPSESVPKAPVVSLEPPKQLTLPTTQVNTDMETFPQAKEQDSSQMEQGEVMEEDEEEMTQEQIVNRIDDIENELSIEEELLAEAEKREALEQNVNDNNDDDGDDQDAQNKEEAKKQALQAMENEPSTSSAEMKDFTEDASSMRKRPQLLINQLRSKIDEEDDRLYEKILSDNKLVAKVNGSAGDEEDWSDEEKWTKPLYPTIQNYPCYKENMARFNQVRLCISEVLSSQKMALDNKEKFLKKEYKALYEQWKEKNLALDRIRDIERKGPDKFGGHRTSSRRLQEQQPEEYTDGVIFTANSEDALRFSNGGASTPYNNNGYYTSDAARSEAELLEIIQSLESAEMRNPESRAKKTTATIPSMILDVRERMRTYDDRSGLVQDPLTYYHTGPDTGDVWNQQEVTTFMESYMMYPKQFERISVDIGTKTACQCVLFYYRKKKKIDFKALMKKGRRGKANKNRDRIAAAIRLATSDSSPSGRKAKSKGSALMTDIGEAQNSRKAKEKDAERKSKELRDLEQANQYWESVAERKKTKRPSGLVTVPPVSTPTIQSGPPSSASDDTDMMLTNVITEKRRSNTSTSSSVQQRRANKGKSPREAIPVTTEAAVVLPASEPTPSATPKRYSEDQSMMDIDEEDDKTVAYAGNASIAAGVAKWSDREKELAVEAFKEHGRDFVQVSALVKSKTEEQCRNFYHNFKRKFGPNAFNEEDVRQTNNTMETTDVHSELVAISGRTDLKAEEEDAAAALVGMFQMGANLTLKESIGSRSRTPSGDVVLPAPVNVPSPIHSVPVAVVPPMAPVIVTPPLVPSSATPIMQKHVQPIQRVQPIQQVQPTQHVQHVQQPPQQQLQLQLQLQQQQQPQQSILQQKRRRVRSTSSRAESVTRDDTPESSDADYGNRTGGRKIGRTTSLSESKRPAYSSYWSVSERNEFIRLLSIYGRDWERVANEMKSKTVIQVRNFYVNNEEKMQLKRVVERYHSNKEGQKTTATTNSSSGGGSSSSFETSAHFQALKNFPFPSPIIDQPQPVVTPYSSGNRYFSSPPPPPPPPPPHAQAQPPISLRNNYPTVSSSNNRSVQSIIEPVPSAVTKVADLLNNDDSAEPNQKSWETWFGP</sequence>
<dbReference type="SUPFAM" id="SSF46689">
    <property type="entry name" value="Homeodomain-like"/>
    <property type="match status" value="3"/>
</dbReference>
<feature type="compositionally biased region" description="Basic and acidic residues" evidence="1">
    <location>
        <begin position="970"/>
        <end position="987"/>
    </location>
</feature>
<feature type="region of interest" description="Disordered" evidence="1">
    <location>
        <begin position="1444"/>
        <end position="1471"/>
    </location>
</feature>
<feature type="compositionally biased region" description="Basic and acidic residues" evidence="1">
    <location>
        <begin position="123"/>
        <end position="136"/>
    </location>
</feature>
<dbReference type="PANTHER" id="PTHR13992:SF39">
    <property type="entry name" value="SMRTER, ISOFORM G"/>
    <property type="match status" value="1"/>
</dbReference>
<feature type="domain" description="SANT" evidence="2">
    <location>
        <begin position="1385"/>
        <end position="1436"/>
    </location>
</feature>
<organism evidence="3 4">
    <name type="scientific">Helicostylum pulchrum</name>
    <dbReference type="NCBI Taxonomy" id="562976"/>
    <lineage>
        <taxon>Eukaryota</taxon>
        <taxon>Fungi</taxon>
        <taxon>Fungi incertae sedis</taxon>
        <taxon>Mucoromycota</taxon>
        <taxon>Mucoromycotina</taxon>
        <taxon>Mucoromycetes</taxon>
        <taxon>Mucorales</taxon>
        <taxon>Mucorineae</taxon>
        <taxon>Mucoraceae</taxon>
        <taxon>Helicostylum</taxon>
    </lineage>
</organism>
<dbReference type="Pfam" id="PF00249">
    <property type="entry name" value="Myb_DNA-binding"/>
    <property type="match status" value="2"/>
</dbReference>
<evidence type="ECO:0000256" key="1">
    <source>
        <dbReference type="SAM" id="MobiDB-lite"/>
    </source>
</evidence>
<keyword evidence="4" id="KW-1185">Reference proteome</keyword>
<dbReference type="CDD" id="cd00167">
    <property type="entry name" value="SANT"/>
    <property type="match status" value="2"/>
</dbReference>
<feature type="region of interest" description="Disordered" evidence="1">
    <location>
        <begin position="739"/>
        <end position="758"/>
    </location>
</feature>
<feature type="domain" description="SANT" evidence="2">
    <location>
        <begin position="1119"/>
        <end position="1170"/>
    </location>
</feature>
<feature type="region of interest" description="Disordered" evidence="1">
    <location>
        <begin position="1"/>
        <end position="406"/>
    </location>
</feature>
<feature type="compositionally biased region" description="Basic and acidic residues" evidence="1">
    <location>
        <begin position="292"/>
        <end position="329"/>
    </location>
</feature>
<feature type="region of interest" description="Disordered" evidence="1">
    <location>
        <begin position="1560"/>
        <end position="1579"/>
    </location>
</feature>
<feature type="compositionally biased region" description="Polar residues" evidence="1">
    <location>
        <begin position="1527"/>
        <end position="1544"/>
    </location>
</feature>
<feature type="compositionally biased region" description="Polar residues" evidence="1">
    <location>
        <begin position="394"/>
        <end position="406"/>
    </location>
</feature>
<feature type="compositionally biased region" description="Low complexity" evidence="1">
    <location>
        <begin position="348"/>
        <end position="393"/>
    </location>
</feature>
<dbReference type="Proteomes" id="UP001476247">
    <property type="component" value="Unassembled WGS sequence"/>
</dbReference>
<dbReference type="Gene3D" id="1.20.58.1880">
    <property type="match status" value="2"/>
</dbReference>
<feature type="compositionally biased region" description="Polar residues" evidence="1">
    <location>
        <begin position="1046"/>
        <end position="1056"/>
    </location>
</feature>
<dbReference type="InterPro" id="IPR009057">
    <property type="entry name" value="Homeodomain-like_sf"/>
</dbReference>
<feature type="region of interest" description="Disordered" evidence="1">
    <location>
        <begin position="1329"/>
        <end position="1386"/>
    </location>
</feature>
<accession>A0ABP9XPV0</accession>
<feature type="compositionally biased region" description="Low complexity" evidence="1">
    <location>
        <begin position="137"/>
        <end position="147"/>
    </location>
</feature>
<proteinExistence type="predicted"/>
<dbReference type="PROSITE" id="PS51293">
    <property type="entry name" value="SANT"/>
    <property type="match status" value="3"/>
</dbReference>
<protein>
    <recommendedName>
        <fullName evidence="2">SANT domain-containing protein</fullName>
    </recommendedName>
</protein>
<gene>
    <name evidence="3" type="ORF">HPULCUR_002162</name>
</gene>
<feature type="compositionally biased region" description="Basic and acidic residues" evidence="1">
    <location>
        <begin position="233"/>
        <end position="243"/>
    </location>
</feature>
<feature type="region of interest" description="Disordered" evidence="1">
    <location>
        <begin position="563"/>
        <end position="618"/>
    </location>
</feature>
<evidence type="ECO:0000313" key="4">
    <source>
        <dbReference type="Proteomes" id="UP001476247"/>
    </source>
</evidence>
<feature type="region of interest" description="Disordered" evidence="1">
    <location>
        <begin position="429"/>
        <end position="532"/>
    </location>
</feature>
<dbReference type="InterPro" id="IPR051571">
    <property type="entry name" value="N-CoR_corepressor"/>
</dbReference>
<dbReference type="SMART" id="SM00717">
    <property type="entry name" value="SANT"/>
    <property type="match status" value="3"/>
</dbReference>